<feature type="region of interest" description="Disordered" evidence="1">
    <location>
        <begin position="26"/>
        <end position="45"/>
    </location>
</feature>
<dbReference type="eggNOG" id="ENOG502SPGU">
    <property type="taxonomic scope" value="Eukaryota"/>
</dbReference>
<dbReference type="SMART" id="SM00456">
    <property type="entry name" value="WW"/>
    <property type="match status" value="1"/>
</dbReference>
<dbReference type="AlphaFoldDB" id="A0A093UTV0"/>
<dbReference type="EMBL" id="JPOX01000036">
    <property type="protein sequence ID" value="KFX43360.1"/>
    <property type="molecule type" value="Genomic_DNA"/>
</dbReference>
<dbReference type="HOGENOM" id="CLU_079928_0_0_1"/>
<dbReference type="Pfam" id="PF00397">
    <property type="entry name" value="WW"/>
    <property type="match status" value="1"/>
</dbReference>
<feature type="domain" description="WW" evidence="2">
    <location>
        <begin position="41"/>
        <end position="75"/>
    </location>
</feature>
<evidence type="ECO:0000259" key="2">
    <source>
        <dbReference type="PROSITE" id="PS50020"/>
    </source>
</evidence>
<protein>
    <submittedName>
        <fullName evidence="3">Protein transport protein SEC24</fullName>
    </submittedName>
</protein>
<name>A0A093UTV0_TALMA</name>
<evidence type="ECO:0000256" key="1">
    <source>
        <dbReference type="SAM" id="MobiDB-lite"/>
    </source>
</evidence>
<proteinExistence type="predicted"/>
<sequence>MGFVENVMESFVSGGGRREEIVEERREYYPSGPGGPGGPPPNLPRPWIAQWDERERAYFYINQETGQRSWELPYGGGAPGGGYYSEGQRGYEQNYYAQEPPRKDHSLAYGAMGAAAGLVGGAILMHEGEELHDKWEGEENRIEERVEDFPENAANWVGNKVGEAEYEVDRVENNVENFPENAAEWVGDKVGGIERFGDEIGDAYDEALQQLWNIHYLGISPKRQHPHLSIESELYPTPFVPLVEKVPFVRHVSWWKISIDILFMDRRHGSLQRHFLSDIPYQFLISEEVVNLQKLLDQTP</sequence>
<reference evidence="3" key="1">
    <citation type="journal article" date="2014" name="PLoS Genet.">
        <title>Signature Gene Expression Reveals Novel Clues to the Molecular Mechanisms of Dimorphic Transition in Penicillium marneffei.</title>
        <authorList>
            <person name="Yang E."/>
            <person name="Wang G."/>
            <person name="Cai J."/>
            <person name="Woo P.C."/>
            <person name="Lau S.K."/>
            <person name="Yuen K.-Y."/>
            <person name="Chow W.-N."/>
            <person name="Lin X."/>
        </authorList>
    </citation>
    <scope>NUCLEOTIDE SEQUENCE [LARGE SCALE GENOMIC DNA]</scope>
    <source>
        <strain evidence="3">PM1</strain>
    </source>
</reference>
<dbReference type="InterPro" id="IPR001202">
    <property type="entry name" value="WW_dom"/>
</dbReference>
<comment type="caution">
    <text evidence="3">The sequence shown here is derived from an EMBL/GenBank/DDBJ whole genome shotgun (WGS) entry which is preliminary data.</text>
</comment>
<organism evidence="3">
    <name type="scientific">Talaromyces marneffei PM1</name>
    <dbReference type="NCBI Taxonomy" id="1077442"/>
    <lineage>
        <taxon>Eukaryota</taxon>
        <taxon>Fungi</taxon>
        <taxon>Dikarya</taxon>
        <taxon>Ascomycota</taxon>
        <taxon>Pezizomycotina</taxon>
        <taxon>Eurotiomycetes</taxon>
        <taxon>Eurotiomycetidae</taxon>
        <taxon>Eurotiales</taxon>
        <taxon>Trichocomaceae</taxon>
        <taxon>Talaromyces</taxon>
        <taxon>Talaromyces sect. Talaromyces</taxon>
    </lineage>
</organism>
<dbReference type="Gene3D" id="2.20.70.10">
    <property type="match status" value="1"/>
</dbReference>
<dbReference type="SUPFAM" id="SSF51045">
    <property type="entry name" value="WW domain"/>
    <property type="match status" value="1"/>
</dbReference>
<gene>
    <name evidence="3" type="ORF">GQ26_0360790</name>
</gene>
<evidence type="ECO:0000313" key="3">
    <source>
        <dbReference type="EMBL" id="KFX43360.1"/>
    </source>
</evidence>
<dbReference type="PROSITE" id="PS50020">
    <property type="entry name" value="WW_DOMAIN_2"/>
    <property type="match status" value="1"/>
</dbReference>
<dbReference type="InterPro" id="IPR036020">
    <property type="entry name" value="WW_dom_sf"/>
</dbReference>
<accession>A0A093UTV0</accession>